<feature type="transmembrane region" description="Helical" evidence="1">
    <location>
        <begin position="124"/>
        <end position="144"/>
    </location>
</feature>
<evidence type="ECO:0000256" key="2">
    <source>
        <dbReference type="SAM" id="SignalP"/>
    </source>
</evidence>
<evidence type="ECO:0000313" key="4">
    <source>
        <dbReference type="EMBL" id="RAS72259.1"/>
    </source>
</evidence>
<dbReference type="EMBL" id="LVYK01000059">
    <property type="protein sequence ID" value="RAS72259.1"/>
    <property type="molecule type" value="Genomic_DNA"/>
</dbReference>
<evidence type="ECO:0000259" key="3">
    <source>
        <dbReference type="Pfam" id="PF04892"/>
    </source>
</evidence>
<sequence length="158" mass="17778">MKNVRKLLLFLVLVSIFYASNTPGIKATDPTTWVHSPSLKPNATLGTILVPPSDFYEPWELDISAEFIARKLAHFLFFGSVGLLFLLNLKPNKKAPWLASVFAALFAFTDEIHQAFIVNRDGRIMDVVFDSLAAFLFILIAVKIRKKRSSIIHKAKDC</sequence>
<keyword evidence="2" id="KW-0732">Signal</keyword>
<feature type="signal peptide" evidence="2">
    <location>
        <begin position="1"/>
        <end position="21"/>
    </location>
</feature>
<dbReference type="AlphaFoldDB" id="A0AAX1Q3L4"/>
<dbReference type="NCBIfam" id="NF037970">
    <property type="entry name" value="vanZ_1"/>
    <property type="match status" value="1"/>
</dbReference>
<dbReference type="InterPro" id="IPR006976">
    <property type="entry name" value="VanZ-like"/>
</dbReference>
<accession>A0AAX1Q3L4</accession>
<feature type="transmembrane region" description="Helical" evidence="1">
    <location>
        <begin position="96"/>
        <end position="118"/>
    </location>
</feature>
<comment type="caution">
    <text evidence="4">The sequence shown here is derived from an EMBL/GenBank/DDBJ whole genome shotgun (WGS) entry which is preliminary data.</text>
</comment>
<name>A0AAX1Q3L4_9BACI</name>
<evidence type="ECO:0000256" key="1">
    <source>
        <dbReference type="SAM" id="Phobius"/>
    </source>
</evidence>
<keyword evidence="1" id="KW-0812">Transmembrane</keyword>
<organism evidence="4 5">
    <name type="scientific">Priestia endophytica</name>
    <dbReference type="NCBI Taxonomy" id="135735"/>
    <lineage>
        <taxon>Bacteria</taxon>
        <taxon>Bacillati</taxon>
        <taxon>Bacillota</taxon>
        <taxon>Bacilli</taxon>
        <taxon>Bacillales</taxon>
        <taxon>Bacillaceae</taxon>
        <taxon>Priestia</taxon>
    </lineage>
</organism>
<dbReference type="Proteomes" id="UP000250174">
    <property type="component" value="Unassembled WGS sequence"/>
</dbReference>
<protein>
    <recommendedName>
        <fullName evidence="3">VanZ-like domain-containing protein</fullName>
    </recommendedName>
</protein>
<evidence type="ECO:0000313" key="5">
    <source>
        <dbReference type="Proteomes" id="UP000250174"/>
    </source>
</evidence>
<dbReference type="Pfam" id="PF04892">
    <property type="entry name" value="VanZ"/>
    <property type="match status" value="1"/>
</dbReference>
<keyword evidence="1" id="KW-1133">Transmembrane helix</keyword>
<dbReference type="RefSeq" id="WP_111923562.1">
    <property type="nucleotide sequence ID" value="NZ_LVYL01000023.1"/>
</dbReference>
<proteinExistence type="predicted"/>
<feature type="chain" id="PRO_5044004719" description="VanZ-like domain-containing protein" evidence="2">
    <location>
        <begin position="22"/>
        <end position="158"/>
    </location>
</feature>
<reference evidence="4 5" key="1">
    <citation type="submission" date="2016-03" db="EMBL/GenBank/DDBJ databases">
        <title>Comparison of Bacillus endophyticus and B. anthracis characteristics using whole genome sequence analysis and microbiological techniques.</title>
        <authorList>
            <person name="Lekota K.E."/>
            <person name="Mafofo J."/>
            <person name="Rees J."/>
            <person name="Muchadeyi F.C."/>
            <person name="Madoroba E."/>
            <person name="Van Heerden H."/>
        </authorList>
    </citation>
    <scope>NUCLEOTIDE SEQUENCE [LARGE SCALE GENOMIC DNA]</scope>
    <source>
        <strain evidence="4 5">3631_10C</strain>
    </source>
</reference>
<keyword evidence="1" id="KW-0472">Membrane</keyword>
<feature type="transmembrane region" description="Helical" evidence="1">
    <location>
        <begin position="72"/>
        <end position="89"/>
    </location>
</feature>
<gene>
    <name evidence="4" type="ORF">A3864_24625</name>
</gene>
<feature type="domain" description="VanZ-like" evidence="3">
    <location>
        <begin position="8"/>
        <end position="142"/>
    </location>
</feature>